<dbReference type="InterPro" id="IPR050910">
    <property type="entry name" value="JMJD6_ArgDemeth/LysHydrox"/>
</dbReference>
<protein>
    <recommendedName>
        <fullName evidence="2">JmjC domain-containing protein</fullName>
    </recommendedName>
</protein>
<name>A0A9P6TZ59_9FUNG</name>
<accession>A0A9P6TZ59</accession>
<evidence type="ECO:0000313" key="3">
    <source>
        <dbReference type="EMBL" id="KAG0252279.1"/>
    </source>
</evidence>
<dbReference type="AlphaFoldDB" id="A0A9P6TZ59"/>
<dbReference type="InterPro" id="IPR002575">
    <property type="entry name" value="Aminoglycoside_PTrfase"/>
</dbReference>
<dbReference type="InterPro" id="IPR041667">
    <property type="entry name" value="Cupin_8"/>
</dbReference>
<dbReference type="Gene3D" id="2.60.120.650">
    <property type="entry name" value="Cupin"/>
    <property type="match status" value="1"/>
</dbReference>
<feature type="domain" description="JmjC" evidence="2">
    <location>
        <begin position="209"/>
        <end position="357"/>
    </location>
</feature>
<dbReference type="Pfam" id="PF01636">
    <property type="entry name" value="APH"/>
    <property type="match status" value="1"/>
</dbReference>
<evidence type="ECO:0000313" key="4">
    <source>
        <dbReference type="Proteomes" id="UP000807716"/>
    </source>
</evidence>
<reference evidence="3" key="1">
    <citation type="journal article" date="2020" name="Fungal Divers.">
        <title>Resolving the Mortierellaceae phylogeny through synthesis of multi-gene phylogenetics and phylogenomics.</title>
        <authorList>
            <person name="Vandepol N."/>
            <person name="Liber J."/>
            <person name="Desiro A."/>
            <person name="Na H."/>
            <person name="Kennedy M."/>
            <person name="Barry K."/>
            <person name="Grigoriev I.V."/>
            <person name="Miller A.N."/>
            <person name="O'Donnell K."/>
            <person name="Stajich J.E."/>
            <person name="Bonito G."/>
        </authorList>
    </citation>
    <scope>NUCLEOTIDE SEQUENCE</scope>
    <source>
        <strain evidence="3">BC1065</strain>
    </source>
</reference>
<dbReference type="OrthoDB" id="424465at2759"/>
<keyword evidence="4" id="KW-1185">Reference proteome</keyword>
<dbReference type="EMBL" id="JAAAJB010000677">
    <property type="protein sequence ID" value="KAG0252279.1"/>
    <property type="molecule type" value="Genomic_DNA"/>
</dbReference>
<dbReference type="SUPFAM" id="SSF51197">
    <property type="entry name" value="Clavaminate synthase-like"/>
    <property type="match status" value="1"/>
</dbReference>
<dbReference type="SMART" id="SM00558">
    <property type="entry name" value="JmjC"/>
    <property type="match status" value="1"/>
</dbReference>
<evidence type="ECO:0000259" key="2">
    <source>
        <dbReference type="PROSITE" id="PS51184"/>
    </source>
</evidence>
<evidence type="ECO:0000256" key="1">
    <source>
        <dbReference type="SAM" id="MobiDB-lite"/>
    </source>
</evidence>
<feature type="compositionally biased region" description="Acidic residues" evidence="1">
    <location>
        <begin position="661"/>
        <end position="689"/>
    </location>
</feature>
<dbReference type="PANTHER" id="PTHR12480">
    <property type="entry name" value="ARGININE DEMETHYLASE AND LYSYL-HYDROXYLASE JMJD"/>
    <property type="match status" value="1"/>
</dbReference>
<dbReference type="InterPro" id="IPR011009">
    <property type="entry name" value="Kinase-like_dom_sf"/>
</dbReference>
<dbReference type="InterPro" id="IPR003347">
    <property type="entry name" value="JmjC_dom"/>
</dbReference>
<organism evidence="3 4">
    <name type="scientific">Actinomortierella ambigua</name>
    <dbReference type="NCBI Taxonomy" id="1343610"/>
    <lineage>
        <taxon>Eukaryota</taxon>
        <taxon>Fungi</taxon>
        <taxon>Fungi incertae sedis</taxon>
        <taxon>Mucoromycota</taxon>
        <taxon>Mortierellomycotina</taxon>
        <taxon>Mortierellomycetes</taxon>
        <taxon>Mortierellales</taxon>
        <taxon>Mortierellaceae</taxon>
        <taxon>Actinomortierella</taxon>
    </lineage>
</organism>
<sequence>MSASSRYLFAFSRTDLLWKVICLDTWANDKDLQGRLIYRGTWLLTYLFPGPEGDQACAVHPLVTNPYSPQGVYSEYLQLVWQQSTMFFGHYYPPPPFPPTKASGTRRAVDPTIPLVDYSALDEATFYKRFGFQNKPVMLYNSGVDKWPSWTGWTMDNLVAKYGDKVFRVSSLDGGKDPFVLMCLKDFAHYVRYNRDKDPLYLFDPYFAEVVPEFATDYEVPKYFTNDYFALIPKDERPPHRWMLIGPQRTGAPWHTDPSGTSGHKRWALYPPHMVPPGYDPQSVKRLSSVEWYLGVYPLLSPEARPIEIVQHPGQTIYVPSGWWHMVLNLDDTVAVTQNYADETNLGEVKESLNSDPLETVQLERWELMAGVLRKERPDLIPFLEDSTLFGLPPDFQETEKLYITRELTSELEEYWHERVRQVIAKTDPSPAAIEDIESLSEGANVCFVTKTKFIKFFTPMFEGEASFQAEVQALQWLGKPSNHEPNKSHSDQLATPVLLDHGYVLCETDQAAHEYGWRWPYIITTKIDSPSVAAVAKPSLQQEQSGCRFESFGEAQAWIKDSPAAYTAIHESLAKTLAAARIQHAAEDHQRWRTLPTHLLAKLPAYLPTDVSQVFDPVVHGPAAGMVHGDLNPGNLLGWTRRGVSQFDVERATALAASMDLDDGEEEEDEQDDDDEDEGEDVWEDEEEQQKSTLASPPPPSSPPPPLLQEDDGLFEPYALIDFGDALLDADPLMDLVSIFTALLDSREDLGMQEQFWPLYNAECQRLQRQQGMDVDSSKKVEECSRTASAYSSSSSSPSVARRCLWHMLLWPTRGMTRHLIGCRPEIAELDSWEEVEQAVFGWWEQAALASL</sequence>
<proteinExistence type="predicted"/>
<feature type="region of interest" description="Disordered" evidence="1">
    <location>
        <begin position="657"/>
        <end position="713"/>
    </location>
</feature>
<comment type="caution">
    <text evidence="3">The sequence shown here is derived from an EMBL/GenBank/DDBJ whole genome shotgun (WGS) entry which is preliminary data.</text>
</comment>
<gene>
    <name evidence="3" type="ORF">DFQ27_008170</name>
</gene>
<dbReference type="SUPFAM" id="SSF56112">
    <property type="entry name" value="Protein kinase-like (PK-like)"/>
    <property type="match status" value="1"/>
</dbReference>
<dbReference type="Proteomes" id="UP000807716">
    <property type="component" value="Unassembled WGS sequence"/>
</dbReference>
<dbReference type="PROSITE" id="PS51184">
    <property type="entry name" value="JMJC"/>
    <property type="match status" value="1"/>
</dbReference>
<feature type="compositionally biased region" description="Pro residues" evidence="1">
    <location>
        <begin position="697"/>
        <end position="708"/>
    </location>
</feature>
<dbReference type="Pfam" id="PF13621">
    <property type="entry name" value="Cupin_8"/>
    <property type="match status" value="1"/>
</dbReference>